<keyword evidence="2" id="KW-1185">Reference proteome</keyword>
<accession>A0A2N9AZV9</accession>
<reference evidence="2" key="1">
    <citation type="submission" date="2017-11" db="EMBL/GenBank/DDBJ databases">
        <authorList>
            <person name="Wibberg D."/>
        </authorList>
    </citation>
    <scope>NUCLEOTIDE SEQUENCE [LARGE SCALE GENOMIC DNA]</scope>
</reference>
<dbReference type="EMBL" id="LT963352">
    <property type="protein sequence ID" value="SOR76601.1"/>
    <property type="molecule type" value="Genomic_DNA"/>
</dbReference>
<dbReference type="AlphaFoldDB" id="A0A2N9AZV9"/>
<dbReference type="Proteomes" id="UP000235464">
    <property type="component" value="Chromosome I"/>
</dbReference>
<evidence type="ECO:0000313" key="2">
    <source>
        <dbReference type="Proteomes" id="UP000235464"/>
    </source>
</evidence>
<organism evidence="1 2">
    <name type="scientific">Streptomyces chartreusis NRRL 3882</name>
    <dbReference type="NCBI Taxonomy" id="1079985"/>
    <lineage>
        <taxon>Bacteria</taxon>
        <taxon>Bacillati</taxon>
        <taxon>Actinomycetota</taxon>
        <taxon>Actinomycetes</taxon>
        <taxon>Kitasatosporales</taxon>
        <taxon>Streptomycetaceae</taxon>
        <taxon>Streptomyces</taxon>
    </lineage>
</organism>
<name>A0A2N9AZV9_STRCX</name>
<sequence length="74" mass="8032">MRPPLTDPAFKSAHTSTMTDLECDAARIGQYAYLAQMCIGIHAGAQVVVEFCKAGTHRLVHGLCVLGFAARYIH</sequence>
<protein>
    <submittedName>
        <fullName evidence="1">Uncharacterized protein</fullName>
    </submittedName>
</protein>
<evidence type="ECO:0000313" key="1">
    <source>
        <dbReference type="EMBL" id="SOR76601.1"/>
    </source>
</evidence>
<gene>
    <name evidence="1" type="ORF">SCNRRL3882_0085</name>
</gene>
<proteinExistence type="predicted"/>